<keyword evidence="7 8" id="KW-0472">Membrane</keyword>
<dbReference type="InterPro" id="IPR003362">
    <property type="entry name" value="Bact_transf"/>
</dbReference>
<keyword evidence="4 10" id="KW-0808">Transferase</keyword>
<keyword evidence="5 8" id="KW-0812">Transmembrane</keyword>
<gene>
    <name evidence="10" type="ORF">DW682_00105</name>
</gene>
<keyword evidence="6 8" id="KW-1133">Transmembrane helix</keyword>
<feature type="domain" description="Bacterial sugar transferase" evidence="9">
    <location>
        <begin position="40"/>
        <end position="230"/>
    </location>
</feature>
<evidence type="ECO:0000256" key="3">
    <source>
        <dbReference type="ARBA" id="ARBA00022475"/>
    </source>
</evidence>
<reference evidence="10 11" key="1">
    <citation type="submission" date="2018-08" db="EMBL/GenBank/DDBJ databases">
        <title>A genome reference for cultivated species of the human gut microbiota.</title>
        <authorList>
            <person name="Zou Y."/>
            <person name="Xue W."/>
            <person name="Luo G."/>
        </authorList>
    </citation>
    <scope>NUCLEOTIDE SEQUENCE [LARGE SCALE GENOMIC DNA]</scope>
    <source>
        <strain evidence="10 11">AM25-33</strain>
    </source>
</reference>
<evidence type="ECO:0000256" key="6">
    <source>
        <dbReference type="ARBA" id="ARBA00022989"/>
    </source>
</evidence>
<evidence type="ECO:0000256" key="1">
    <source>
        <dbReference type="ARBA" id="ARBA00004236"/>
    </source>
</evidence>
<comment type="caution">
    <text evidence="10">The sequence shown here is derived from an EMBL/GenBank/DDBJ whole genome shotgun (WGS) entry which is preliminary data.</text>
</comment>
<dbReference type="InParanoid" id="A0A414NHE8"/>
<feature type="transmembrane region" description="Helical" evidence="8">
    <location>
        <begin position="45"/>
        <end position="68"/>
    </location>
</feature>
<dbReference type="PANTHER" id="PTHR30576:SF4">
    <property type="entry name" value="UNDECAPRENYL-PHOSPHATE GALACTOSE PHOSPHOTRANSFERASE"/>
    <property type="match status" value="1"/>
</dbReference>
<evidence type="ECO:0000256" key="5">
    <source>
        <dbReference type="ARBA" id="ARBA00022692"/>
    </source>
</evidence>
<evidence type="ECO:0000256" key="4">
    <source>
        <dbReference type="ARBA" id="ARBA00022679"/>
    </source>
</evidence>
<protein>
    <submittedName>
        <fullName evidence="10">Sugar transferase</fullName>
    </submittedName>
</protein>
<dbReference type="Pfam" id="PF02397">
    <property type="entry name" value="Bac_transf"/>
    <property type="match status" value="1"/>
</dbReference>
<organism evidence="10 11">
    <name type="scientific">Collinsella intestinalis</name>
    <dbReference type="NCBI Taxonomy" id="147207"/>
    <lineage>
        <taxon>Bacteria</taxon>
        <taxon>Bacillati</taxon>
        <taxon>Actinomycetota</taxon>
        <taxon>Coriobacteriia</taxon>
        <taxon>Coriobacteriales</taxon>
        <taxon>Coriobacteriaceae</taxon>
        <taxon>Collinsella</taxon>
    </lineage>
</organism>
<dbReference type="RefSeq" id="WP_118103895.1">
    <property type="nucleotide sequence ID" value="NZ_CABJEU010000001.1"/>
</dbReference>
<proteinExistence type="inferred from homology"/>
<evidence type="ECO:0000313" key="11">
    <source>
        <dbReference type="Proteomes" id="UP000283983"/>
    </source>
</evidence>
<name>A0A414NHE8_9ACTN</name>
<dbReference type="GO" id="GO:0016780">
    <property type="term" value="F:phosphotransferase activity, for other substituted phosphate groups"/>
    <property type="evidence" value="ECO:0007669"/>
    <property type="project" value="TreeGrafter"/>
</dbReference>
<evidence type="ECO:0000256" key="7">
    <source>
        <dbReference type="ARBA" id="ARBA00023136"/>
    </source>
</evidence>
<evidence type="ECO:0000313" key="10">
    <source>
        <dbReference type="EMBL" id="RHF39166.1"/>
    </source>
</evidence>
<comment type="similarity">
    <text evidence="2">Belongs to the bacterial sugar transferase family.</text>
</comment>
<keyword evidence="11" id="KW-1185">Reference proteome</keyword>
<sequence>MSEEQATRFRVAKRGDFCVPPPDDTVPAPKPGGAGYRFVKRLFDIVFSAVVCAVLVLPVAVLCLFVVLDSPGAPFFRQERIGLNGKKIRIWKIRTMVTDAHTNPQRYMTPEQLEQWEREQKVDDDPRITRIGRFLRNTSLDELPQFLNVLTGDLSVIGPRPVTIEETYEFGSARDEFLSVKPGITGWWQVTERNNATWENGDRQMLELFYVRHASFALDLRIFVRTFKAMGSGQ</sequence>
<evidence type="ECO:0000256" key="8">
    <source>
        <dbReference type="SAM" id="Phobius"/>
    </source>
</evidence>
<evidence type="ECO:0000259" key="9">
    <source>
        <dbReference type="Pfam" id="PF02397"/>
    </source>
</evidence>
<keyword evidence="3" id="KW-1003">Cell membrane</keyword>
<accession>A0A414NHE8</accession>
<comment type="subcellular location">
    <subcellularLocation>
        <location evidence="1">Cell membrane</location>
    </subcellularLocation>
</comment>
<dbReference type="AlphaFoldDB" id="A0A414NHE8"/>
<dbReference type="Proteomes" id="UP000283983">
    <property type="component" value="Unassembled WGS sequence"/>
</dbReference>
<dbReference type="PANTHER" id="PTHR30576">
    <property type="entry name" value="COLANIC BIOSYNTHESIS UDP-GLUCOSE LIPID CARRIER TRANSFERASE"/>
    <property type="match status" value="1"/>
</dbReference>
<dbReference type="EMBL" id="QSLJ01000001">
    <property type="protein sequence ID" value="RHF39166.1"/>
    <property type="molecule type" value="Genomic_DNA"/>
</dbReference>
<dbReference type="GO" id="GO:0005886">
    <property type="term" value="C:plasma membrane"/>
    <property type="evidence" value="ECO:0007669"/>
    <property type="project" value="UniProtKB-SubCell"/>
</dbReference>
<evidence type="ECO:0000256" key="2">
    <source>
        <dbReference type="ARBA" id="ARBA00006464"/>
    </source>
</evidence>